<feature type="compositionally biased region" description="Polar residues" evidence="1">
    <location>
        <begin position="19"/>
        <end position="31"/>
    </location>
</feature>
<evidence type="ECO:0000313" key="2">
    <source>
        <dbReference type="EMBL" id="CAK0869512.1"/>
    </source>
</evidence>
<protein>
    <submittedName>
        <fullName evidence="2">Uncharacterized protein</fullName>
    </submittedName>
</protein>
<feature type="region of interest" description="Disordered" evidence="1">
    <location>
        <begin position="1"/>
        <end position="31"/>
    </location>
</feature>
<evidence type="ECO:0000256" key="1">
    <source>
        <dbReference type="SAM" id="MobiDB-lite"/>
    </source>
</evidence>
<gene>
    <name evidence="2" type="ORF">PCOR1329_LOCUS55843</name>
</gene>
<proteinExistence type="predicted"/>
<feature type="compositionally biased region" description="Low complexity" evidence="1">
    <location>
        <begin position="911"/>
        <end position="925"/>
    </location>
</feature>
<accession>A0ABN9V974</accession>
<feature type="region of interest" description="Disordered" evidence="1">
    <location>
        <begin position="495"/>
        <end position="523"/>
    </location>
</feature>
<dbReference type="Proteomes" id="UP001189429">
    <property type="component" value="Unassembled WGS sequence"/>
</dbReference>
<feature type="compositionally biased region" description="Acidic residues" evidence="1">
    <location>
        <begin position="503"/>
        <end position="523"/>
    </location>
</feature>
<feature type="compositionally biased region" description="Acidic residues" evidence="1">
    <location>
        <begin position="928"/>
        <end position="940"/>
    </location>
</feature>
<name>A0ABN9V974_9DINO</name>
<organism evidence="2 3">
    <name type="scientific">Prorocentrum cordatum</name>
    <dbReference type="NCBI Taxonomy" id="2364126"/>
    <lineage>
        <taxon>Eukaryota</taxon>
        <taxon>Sar</taxon>
        <taxon>Alveolata</taxon>
        <taxon>Dinophyceae</taxon>
        <taxon>Prorocentrales</taxon>
        <taxon>Prorocentraceae</taxon>
        <taxon>Prorocentrum</taxon>
    </lineage>
</organism>
<feature type="compositionally biased region" description="Basic residues" evidence="1">
    <location>
        <begin position="892"/>
        <end position="902"/>
    </location>
</feature>
<comment type="caution">
    <text evidence="2">The sequence shown here is derived from an EMBL/GenBank/DDBJ whole genome shotgun (WGS) entry which is preliminary data.</text>
</comment>
<feature type="region of interest" description="Disordered" evidence="1">
    <location>
        <begin position="850"/>
        <end position="940"/>
    </location>
</feature>
<keyword evidence="3" id="KW-1185">Reference proteome</keyword>
<reference evidence="2" key="1">
    <citation type="submission" date="2023-10" db="EMBL/GenBank/DDBJ databases">
        <authorList>
            <person name="Chen Y."/>
            <person name="Shah S."/>
            <person name="Dougan E. K."/>
            <person name="Thang M."/>
            <person name="Chan C."/>
        </authorList>
    </citation>
    <scope>NUCLEOTIDE SEQUENCE [LARGE SCALE GENOMIC DNA]</scope>
</reference>
<feature type="compositionally biased region" description="Basic and acidic residues" evidence="1">
    <location>
        <begin position="864"/>
        <end position="880"/>
    </location>
</feature>
<sequence>MSGKRALPAAAETAKRSKPSSGGSPATKCTDQSISSDVALSGDVNKAYTAKFEPMLSKVIHAFDDIQRKSPISIEAGGTMDPITQSSVALAMSTERGVVSGAGNLFWHNIRWRPSPNVPINETGITEIKLHSFKTPPAKLNFNLHVAFANDMEFTGALGNLHRLSPEEPVHALLWGISDAIDRNAKPNEMRAWEELLLNVPFVFERFSNTDAIVKRSIDLREELTTQLDAIKRTPFARFLEIVNIREEMERTKGKVTTDMLFNFFKTVKFSNKSEKISRNLLDNINAVWNKWKADPSTMQIVQEANTLYGNDSPFSGILQMYLLCNKAGKDTKLMKWVFASAFDAFRSGAASRDDMTAHKLQDGKRVDVVDVFVFKKTLLAELLGDELQRLHLPVNQVKLLQKHYESHDTYRSACGFNDPVAAKFDKTISLAWQTEMAKATLKYSQLIEMTIYSCHFDGVLRQCLKNSKSAEDTLRYGSLGIEMQKVYDVMEDAGDDSRGEAADGDADEEDDGGNNFEGDEEADSKARWRAYATRLVKMRVTLIVVPNSEKRFIDLLRDAGINSGTYEKDEYQGIIYNSKTEGEAKSNPATRTPNHRTAYMQKTISSCLRAIAGPRSDDDPDQVSVGPDRMYFFLDAFKHGHSTGFLNSFSIDDRKLDKDSTIYYITYEWSSLQARRLRVHDDSPIDTVEFMHVVTETPLQLPPKQRLTNDTSSNQCNFIGPVVTEDVNESWQLTYYDKKNLLGDARTPNGGPAPGKAEPARRHDANLELVAYHGNGYLFYSELLHSFGLTSIVHLTPLDDKCGLAAIAHKASYIGVCYTEEHATRLMDRLIDLTYNALFDPKMEGIYEPSAVADMTPPEDDDDKPKPKTDRKKTTDPNGKDNPNTAEPKKEPKKRAKRKATKPTAEEGDAAAAALESLLSGLADPAQDGELDDGLGESA</sequence>
<evidence type="ECO:0000313" key="3">
    <source>
        <dbReference type="Proteomes" id="UP001189429"/>
    </source>
</evidence>
<dbReference type="EMBL" id="CAUYUJ010016856">
    <property type="protein sequence ID" value="CAK0869512.1"/>
    <property type="molecule type" value="Genomic_DNA"/>
</dbReference>